<dbReference type="EMBL" id="AUSU01005345">
    <property type="protein sequence ID" value="EPS63644.1"/>
    <property type="molecule type" value="Genomic_DNA"/>
</dbReference>
<dbReference type="InterPro" id="IPR007650">
    <property type="entry name" value="Zf-FLZ_dom"/>
</dbReference>
<dbReference type="PANTHER" id="PTHR47847:SF2">
    <property type="entry name" value="FCS-LIKE ZINC FINGER 17-RELATED"/>
    <property type="match status" value="1"/>
</dbReference>
<evidence type="ECO:0000313" key="7">
    <source>
        <dbReference type="Proteomes" id="UP000015453"/>
    </source>
</evidence>
<evidence type="ECO:0000313" key="6">
    <source>
        <dbReference type="EMBL" id="EPS63644.1"/>
    </source>
</evidence>
<evidence type="ECO:0000256" key="3">
    <source>
        <dbReference type="ARBA" id="ARBA00022771"/>
    </source>
</evidence>
<feature type="zinc finger region" description="FLZ-type" evidence="4">
    <location>
        <begin position="43"/>
        <end position="86"/>
    </location>
</feature>
<comment type="caution">
    <text evidence="6">The sequence shown here is derived from an EMBL/GenBank/DDBJ whole genome shotgun (WGS) entry which is preliminary data.</text>
</comment>
<dbReference type="GO" id="GO:0008270">
    <property type="term" value="F:zinc ion binding"/>
    <property type="evidence" value="ECO:0007669"/>
    <property type="project" value="UniProtKB-KW"/>
</dbReference>
<comment type="similarity">
    <text evidence="1">Belongs to the FLZ family.</text>
</comment>
<dbReference type="Pfam" id="PF04570">
    <property type="entry name" value="zf-FLZ"/>
    <property type="match status" value="1"/>
</dbReference>
<reference evidence="6 7" key="1">
    <citation type="journal article" date="2013" name="BMC Genomics">
        <title>The miniature genome of a carnivorous plant Genlisea aurea contains a low number of genes and short non-coding sequences.</title>
        <authorList>
            <person name="Leushkin E.V."/>
            <person name="Sutormin R.A."/>
            <person name="Nabieva E.R."/>
            <person name="Penin A.A."/>
            <person name="Kondrashov A.S."/>
            <person name="Logacheva M.D."/>
        </authorList>
    </citation>
    <scope>NUCLEOTIDE SEQUENCE [LARGE SCALE GENOMIC DNA]</scope>
</reference>
<evidence type="ECO:0000256" key="2">
    <source>
        <dbReference type="ARBA" id="ARBA00022723"/>
    </source>
</evidence>
<organism evidence="6 7">
    <name type="scientific">Genlisea aurea</name>
    <dbReference type="NCBI Taxonomy" id="192259"/>
    <lineage>
        <taxon>Eukaryota</taxon>
        <taxon>Viridiplantae</taxon>
        <taxon>Streptophyta</taxon>
        <taxon>Embryophyta</taxon>
        <taxon>Tracheophyta</taxon>
        <taxon>Spermatophyta</taxon>
        <taxon>Magnoliopsida</taxon>
        <taxon>eudicotyledons</taxon>
        <taxon>Gunneridae</taxon>
        <taxon>Pentapetalae</taxon>
        <taxon>asterids</taxon>
        <taxon>lamiids</taxon>
        <taxon>Lamiales</taxon>
        <taxon>Lentibulariaceae</taxon>
        <taxon>Genlisea</taxon>
    </lineage>
</organism>
<dbReference type="Proteomes" id="UP000015453">
    <property type="component" value="Unassembled WGS sequence"/>
</dbReference>
<dbReference type="PANTHER" id="PTHR47847">
    <property type="entry name" value="FCS-LIKE ZINC FINGER 17"/>
    <property type="match status" value="1"/>
</dbReference>
<proteinExistence type="inferred from homology"/>
<accession>S8C9M9</accession>
<feature type="non-terminal residue" evidence="6">
    <location>
        <position position="86"/>
    </location>
</feature>
<evidence type="ECO:0000259" key="5">
    <source>
        <dbReference type="PROSITE" id="PS51795"/>
    </source>
</evidence>
<dbReference type="OrthoDB" id="1926521at2759"/>
<evidence type="ECO:0000256" key="4">
    <source>
        <dbReference type="PROSITE-ProRule" id="PRU01131"/>
    </source>
</evidence>
<keyword evidence="3" id="KW-0862">Zinc</keyword>
<protein>
    <recommendedName>
        <fullName evidence="5">FLZ-type domain-containing protein</fullName>
    </recommendedName>
</protein>
<keyword evidence="2" id="KW-0479">Metal-binding</keyword>
<keyword evidence="7" id="KW-1185">Reference proteome</keyword>
<dbReference type="PROSITE" id="PS51795">
    <property type="entry name" value="ZF_FLZ"/>
    <property type="match status" value="1"/>
</dbReference>
<evidence type="ECO:0000256" key="1">
    <source>
        <dbReference type="ARBA" id="ARBA00009374"/>
    </source>
</evidence>
<name>S8C9M9_9LAMI</name>
<feature type="domain" description="FLZ-type" evidence="5">
    <location>
        <begin position="43"/>
        <end position="86"/>
    </location>
</feature>
<dbReference type="InterPro" id="IPR044181">
    <property type="entry name" value="FLZ17/18"/>
</dbReference>
<sequence length="86" mass="9750">MVGLSVILESCRDRSPPQVIRKGSAMKAPPLSNFPAATTSYCGFLERCFLCRKKLLPGKDIYMYNGDKGFCSEECRCRQIFMDEDE</sequence>
<keyword evidence="3" id="KW-0863">Zinc-finger</keyword>
<dbReference type="AlphaFoldDB" id="S8C9M9"/>
<gene>
    <name evidence="6" type="ORF">M569_11141</name>
</gene>